<dbReference type="Proteomes" id="UP000225706">
    <property type="component" value="Unassembled WGS sequence"/>
</dbReference>
<protein>
    <submittedName>
        <fullName evidence="1">Uncharacterized protein</fullName>
    </submittedName>
</protein>
<name>A0A2B4RNR3_STYPI</name>
<reference evidence="2" key="1">
    <citation type="journal article" date="2017" name="bioRxiv">
        <title>Comparative analysis of the genomes of Stylophora pistillata and Acropora digitifera provides evidence for extensive differences between species of corals.</title>
        <authorList>
            <person name="Voolstra C.R."/>
            <person name="Li Y."/>
            <person name="Liew Y.J."/>
            <person name="Baumgarten S."/>
            <person name="Zoccola D."/>
            <person name="Flot J.-F."/>
            <person name="Tambutte S."/>
            <person name="Allemand D."/>
            <person name="Aranda M."/>
        </authorList>
    </citation>
    <scope>NUCLEOTIDE SEQUENCE [LARGE SCALE GENOMIC DNA]</scope>
</reference>
<dbReference type="AlphaFoldDB" id="A0A2B4RNR3"/>
<comment type="caution">
    <text evidence="1">The sequence shown here is derived from an EMBL/GenBank/DDBJ whole genome shotgun (WGS) entry which is preliminary data.</text>
</comment>
<dbReference type="EMBL" id="LSMT01000410">
    <property type="protein sequence ID" value="PFX18443.1"/>
    <property type="molecule type" value="Genomic_DNA"/>
</dbReference>
<keyword evidence="2" id="KW-1185">Reference proteome</keyword>
<evidence type="ECO:0000313" key="1">
    <source>
        <dbReference type="EMBL" id="PFX18443.1"/>
    </source>
</evidence>
<proteinExistence type="predicted"/>
<gene>
    <name evidence="1" type="ORF">AWC38_SpisGene17184</name>
</gene>
<accession>A0A2B4RNR3</accession>
<sequence length="270" mass="30194">MSILNIALCGVSLARDEMDLRNEKLLRRCSNMKEIREKADGDGKLKPAIQSSLKTVTCLFQDRFEKLSLKGQKFKIFEAASDEGKAVFLSNQEVQKAPPSEVHKEQALEEIQSKAKCLPTHIQQLVNSAIHQVKSVEGLDMLMQAAKGGSFGVDVVRAALDLPSCVTCKSPRASLVTFKKMMWLPDPQYKDASKEHYKTFEDLFGKNTSKIDRPSAKSNVDDKSKHLTKKESVRDAIECVNYKKWRSIFAATKPTAAQMEQLSEIADALQ</sequence>
<organism evidence="1 2">
    <name type="scientific">Stylophora pistillata</name>
    <name type="common">Smooth cauliflower coral</name>
    <dbReference type="NCBI Taxonomy" id="50429"/>
    <lineage>
        <taxon>Eukaryota</taxon>
        <taxon>Metazoa</taxon>
        <taxon>Cnidaria</taxon>
        <taxon>Anthozoa</taxon>
        <taxon>Hexacorallia</taxon>
        <taxon>Scleractinia</taxon>
        <taxon>Astrocoeniina</taxon>
        <taxon>Pocilloporidae</taxon>
        <taxon>Stylophora</taxon>
    </lineage>
</organism>
<evidence type="ECO:0000313" key="2">
    <source>
        <dbReference type="Proteomes" id="UP000225706"/>
    </source>
</evidence>